<dbReference type="OrthoDB" id="5385636at2"/>
<evidence type="ECO:0000313" key="1">
    <source>
        <dbReference type="EMBL" id="ATB45929.1"/>
    </source>
</evidence>
<evidence type="ECO:0000313" key="2">
    <source>
        <dbReference type="Proteomes" id="UP000217343"/>
    </source>
</evidence>
<gene>
    <name evidence="1" type="ORF">MYMAC_001517</name>
</gene>
<dbReference type="AlphaFoldDB" id="A0A250JPY6"/>
<organism evidence="1 2">
    <name type="scientific">Corallococcus macrosporus DSM 14697</name>
    <dbReference type="NCBI Taxonomy" id="1189310"/>
    <lineage>
        <taxon>Bacteria</taxon>
        <taxon>Pseudomonadati</taxon>
        <taxon>Myxococcota</taxon>
        <taxon>Myxococcia</taxon>
        <taxon>Myxococcales</taxon>
        <taxon>Cystobacterineae</taxon>
        <taxon>Myxococcaceae</taxon>
        <taxon>Corallococcus</taxon>
    </lineage>
</organism>
<protein>
    <submittedName>
        <fullName evidence="1">Uncharacterized protein</fullName>
    </submittedName>
</protein>
<reference evidence="1 2" key="1">
    <citation type="submission" date="2017-06" db="EMBL/GenBank/DDBJ databases">
        <title>Sequencing and comparative analysis of myxobacterial genomes.</title>
        <authorList>
            <person name="Rupp O."/>
            <person name="Goesmann A."/>
            <person name="Sogaard-Andersen L."/>
        </authorList>
    </citation>
    <scope>NUCLEOTIDE SEQUENCE [LARGE SCALE GENOMIC DNA]</scope>
    <source>
        <strain evidence="1 2">DSM 14697</strain>
    </source>
</reference>
<dbReference type="Proteomes" id="UP000217343">
    <property type="component" value="Chromosome"/>
</dbReference>
<sequence length="61" mass="7016">MKTRSELEAMTVKKLRRYVIDTGNSFPYLEETRKAEIIDKLMKIRAAQEDAKSTPIAKEAT</sequence>
<dbReference type="RefSeq" id="WP_095957579.1">
    <property type="nucleotide sequence ID" value="NZ_CP022203.1"/>
</dbReference>
<accession>A0A250JPY6</accession>
<dbReference type="EMBL" id="CP022203">
    <property type="protein sequence ID" value="ATB45929.1"/>
    <property type="molecule type" value="Genomic_DNA"/>
</dbReference>
<proteinExistence type="predicted"/>
<dbReference type="KEGG" id="mmas:MYMAC_001517"/>
<name>A0A250JPY6_9BACT</name>
<keyword evidence="2" id="KW-1185">Reference proteome</keyword>